<comment type="caution">
    <text evidence="4">The sequence shown here is derived from an EMBL/GenBank/DDBJ whole genome shotgun (WGS) entry which is preliminary data.</text>
</comment>
<dbReference type="AlphaFoldDB" id="A0A1D1VN29"/>
<dbReference type="EMBL" id="BDGG01000007">
    <property type="protein sequence ID" value="GAV01148.1"/>
    <property type="molecule type" value="Genomic_DNA"/>
</dbReference>
<dbReference type="OrthoDB" id="3226at2759"/>
<keyword evidence="3" id="KW-1133">Transmembrane helix</keyword>
<dbReference type="Proteomes" id="UP000186922">
    <property type="component" value="Unassembled WGS sequence"/>
</dbReference>
<protein>
    <recommendedName>
        <fullName evidence="3">L-Fucosyltransferase</fullName>
        <ecNumber evidence="3">2.4.1.-</ecNumber>
    </recommendedName>
</protein>
<comment type="subcellular location">
    <subcellularLocation>
        <location evidence="3">Golgi apparatus</location>
        <location evidence="3">Golgi stack membrane</location>
        <topology evidence="3">Single-pass type II membrane protein</topology>
    </subcellularLocation>
</comment>
<dbReference type="PANTHER" id="PTHR11927">
    <property type="entry name" value="GALACTOSIDE 2-L-FUCOSYLTRANSFERASE"/>
    <property type="match status" value="1"/>
</dbReference>
<name>A0A1D1VN29_RAMVA</name>
<comment type="pathway">
    <text evidence="3">Protein modification; protein glycosylation.</text>
</comment>
<comment type="similarity">
    <text evidence="3">Belongs to the glycosyltransferase 11 family.</text>
</comment>
<keyword evidence="1 3" id="KW-0328">Glycosyltransferase</keyword>
<sequence>MAHRRTCAFTRAGLCCYTALVGSLVYLWIIRCTSIVTSAAFFLQTPWVGKTSVEQELQLGNASVTEGNHQDDDTSVRNSVQLILQRLSSLTLQRFANAGKHLVRMNTTNSLFDDTLYLTPLMYDGGLGNFMFITASSWGLAQNNQRTMSFFETYWAEKYFLNLGIPHVNVSVWSGKDNTTIIGDDIRTNFTMYENYALAFETEMTEINGEFGNTHVALGGYLQSWKYFHQYRDEIRSLFTFHRSIHRLACLKLRTHLNEHYNKALNLSVNVGIPHRNLASPTLIGIHVRRGDILDPLQLKHGHQPASEEYLLRAPLKLQSRYKDALFLVVSNDMEYCQKLYQGLDNYIFMTPLNDWEPDAVDMAILTLMDHLILTVGTYGWWAAYLSDAKDVFYFKDWPRVDSDMRNASNAEDYFLPSWKPFV</sequence>
<evidence type="ECO:0000256" key="2">
    <source>
        <dbReference type="ARBA" id="ARBA00022679"/>
    </source>
</evidence>
<reference evidence="4 5" key="1">
    <citation type="journal article" date="2016" name="Nat. Commun.">
        <title>Extremotolerant tardigrade genome and improved radiotolerance of human cultured cells by tardigrade-unique protein.</title>
        <authorList>
            <person name="Hashimoto T."/>
            <person name="Horikawa D.D."/>
            <person name="Saito Y."/>
            <person name="Kuwahara H."/>
            <person name="Kozuka-Hata H."/>
            <person name="Shin-I T."/>
            <person name="Minakuchi Y."/>
            <person name="Ohishi K."/>
            <person name="Motoyama A."/>
            <person name="Aizu T."/>
            <person name="Enomoto A."/>
            <person name="Kondo K."/>
            <person name="Tanaka S."/>
            <person name="Hara Y."/>
            <person name="Koshikawa S."/>
            <person name="Sagara H."/>
            <person name="Miura T."/>
            <person name="Yokobori S."/>
            <person name="Miyagawa K."/>
            <person name="Suzuki Y."/>
            <person name="Kubo T."/>
            <person name="Oyama M."/>
            <person name="Kohara Y."/>
            <person name="Fujiyama A."/>
            <person name="Arakawa K."/>
            <person name="Katayama T."/>
            <person name="Toyoda A."/>
            <person name="Kunieda T."/>
        </authorList>
    </citation>
    <scope>NUCLEOTIDE SEQUENCE [LARGE SCALE GENOMIC DNA]</scope>
    <source>
        <strain evidence="4 5">YOKOZUNA-1</strain>
    </source>
</reference>
<dbReference type="GO" id="GO:0005975">
    <property type="term" value="P:carbohydrate metabolic process"/>
    <property type="evidence" value="ECO:0007669"/>
    <property type="project" value="InterPro"/>
</dbReference>
<feature type="transmembrane region" description="Helical" evidence="3">
    <location>
        <begin position="12"/>
        <end position="29"/>
    </location>
</feature>
<keyword evidence="3" id="KW-0325">Glycoprotein</keyword>
<proteinExistence type="inferred from homology"/>
<keyword evidence="3" id="KW-0735">Signal-anchor</keyword>
<dbReference type="EC" id="2.4.1.-" evidence="3"/>
<evidence type="ECO:0000256" key="3">
    <source>
        <dbReference type="RuleBase" id="RU363129"/>
    </source>
</evidence>
<gene>
    <name evidence="4" type="primary">RvY_11903-1</name>
    <name evidence="4" type="synonym">RvY_11903.1</name>
    <name evidence="4" type="ORF">RvY_11903</name>
</gene>
<dbReference type="GO" id="GO:0032580">
    <property type="term" value="C:Golgi cisterna membrane"/>
    <property type="evidence" value="ECO:0007669"/>
    <property type="project" value="UniProtKB-SubCell"/>
</dbReference>
<keyword evidence="3" id="KW-0472">Membrane</keyword>
<evidence type="ECO:0000313" key="4">
    <source>
        <dbReference type="EMBL" id="GAV01148.1"/>
    </source>
</evidence>
<evidence type="ECO:0000256" key="1">
    <source>
        <dbReference type="ARBA" id="ARBA00022676"/>
    </source>
</evidence>
<dbReference type="InterPro" id="IPR002516">
    <property type="entry name" value="Glyco_trans_11"/>
</dbReference>
<keyword evidence="5" id="KW-1185">Reference proteome</keyword>
<accession>A0A1D1VN29</accession>
<keyword evidence="3" id="KW-0333">Golgi apparatus</keyword>
<dbReference type="Pfam" id="PF01531">
    <property type="entry name" value="Glyco_transf_11"/>
    <property type="match status" value="1"/>
</dbReference>
<dbReference type="CDD" id="cd11301">
    <property type="entry name" value="Fut1_Fut2_like"/>
    <property type="match status" value="1"/>
</dbReference>
<organism evidence="4 5">
    <name type="scientific">Ramazzottius varieornatus</name>
    <name type="common">Water bear</name>
    <name type="synonym">Tardigrade</name>
    <dbReference type="NCBI Taxonomy" id="947166"/>
    <lineage>
        <taxon>Eukaryota</taxon>
        <taxon>Metazoa</taxon>
        <taxon>Ecdysozoa</taxon>
        <taxon>Tardigrada</taxon>
        <taxon>Eutardigrada</taxon>
        <taxon>Parachela</taxon>
        <taxon>Hypsibioidea</taxon>
        <taxon>Ramazzottiidae</taxon>
        <taxon>Ramazzottius</taxon>
    </lineage>
</organism>
<evidence type="ECO:0000313" key="5">
    <source>
        <dbReference type="Proteomes" id="UP000186922"/>
    </source>
</evidence>
<keyword evidence="3" id="KW-0812">Transmembrane</keyword>
<dbReference type="UniPathway" id="UPA00378"/>
<keyword evidence="2 3" id="KW-0808">Transferase</keyword>
<dbReference type="GO" id="GO:0008107">
    <property type="term" value="F:galactoside 2-alpha-L-fucosyltransferase activity"/>
    <property type="evidence" value="ECO:0007669"/>
    <property type="project" value="InterPro"/>
</dbReference>
<dbReference type="PANTHER" id="PTHR11927:SF9">
    <property type="entry name" value="L-FUCOSYLTRANSFERASE"/>
    <property type="match status" value="1"/>
</dbReference>
<dbReference type="STRING" id="947166.A0A1D1VN29"/>